<dbReference type="OrthoDB" id="3785691at2"/>
<keyword evidence="2" id="KW-1185">Reference proteome</keyword>
<dbReference type="Proteomes" id="UP000179769">
    <property type="component" value="Unassembled WGS sequence"/>
</dbReference>
<protein>
    <submittedName>
        <fullName evidence="1">Acyl carrier protein</fullName>
    </submittedName>
</protein>
<dbReference type="AlphaFoldDB" id="A0A1S1PGK9"/>
<evidence type="ECO:0000313" key="1">
    <source>
        <dbReference type="EMBL" id="OHV20351.1"/>
    </source>
</evidence>
<accession>A0A1S1PGK9</accession>
<dbReference type="SUPFAM" id="SSF47336">
    <property type="entry name" value="ACP-like"/>
    <property type="match status" value="1"/>
</dbReference>
<proteinExistence type="predicted"/>
<sequence>MTTDQSTMTADPATRADQVLADVTEILRDVIGEEYIVDMSIDMDTSFNADLELESIEFVTFADRLRETYGDHVDFVGFLSEMDVDQVINMKVGEVVQFIVDSLETDTPAAAR</sequence>
<organism evidence="1 2">
    <name type="scientific">Parafrankia soli</name>
    <dbReference type="NCBI Taxonomy" id="2599596"/>
    <lineage>
        <taxon>Bacteria</taxon>
        <taxon>Bacillati</taxon>
        <taxon>Actinomycetota</taxon>
        <taxon>Actinomycetes</taxon>
        <taxon>Frankiales</taxon>
        <taxon>Frankiaceae</taxon>
        <taxon>Parafrankia</taxon>
    </lineage>
</organism>
<comment type="caution">
    <text evidence="1">The sequence shown here is derived from an EMBL/GenBank/DDBJ whole genome shotgun (WGS) entry which is preliminary data.</text>
</comment>
<dbReference type="InterPro" id="IPR036736">
    <property type="entry name" value="ACP-like_sf"/>
</dbReference>
<dbReference type="EMBL" id="MAXA01000267">
    <property type="protein sequence ID" value="OHV20351.1"/>
    <property type="molecule type" value="Genomic_DNA"/>
</dbReference>
<dbReference type="RefSeq" id="WP_071066803.1">
    <property type="nucleotide sequence ID" value="NZ_JBFLUH010000097.1"/>
</dbReference>
<reference evidence="2" key="1">
    <citation type="submission" date="2016-07" db="EMBL/GenBank/DDBJ databases">
        <title>Frankia sp. NRRL B-16219 Genome sequencing.</title>
        <authorList>
            <person name="Ghodhbane-Gtari F."/>
            <person name="Swanson E."/>
            <person name="Gueddou A."/>
            <person name="Louati M."/>
            <person name="Nouioui I."/>
            <person name="Hezbri K."/>
            <person name="Abebe-Akele F."/>
            <person name="Simpson S."/>
            <person name="Morris K."/>
            <person name="Thomas K."/>
            <person name="Gtari M."/>
            <person name="Tisa L.S."/>
        </authorList>
    </citation>
    <scope>NUCLEOTIDE SEQUENCE [LARGE SCALE GENOMIC DNA]</scope>
    <source>
        <strain evidence="2">NRRL B-16219</strain>
    </source>
</reference>
<name>A0A1S1PGK9_9ACTN</name>
<evidence type="ECO:0000313" key="2">
    <source>
        <dbReference type="Proteomes" id="UP000179769"/>
    </source>
</evidence>
<gene>
    <name evidence="1" type="ORF">BBK14_28250</name>
</gene>
<dbReference type="Gene3D" id="1.10.1200.10">
    <property type="entry name" value="ACP-like"/>
    <property type="match status" value="1"/>
</dbReference>